<gene>
    <name evidence="2" type="ORF">DAEQUDRAFT_179913</name>
</gene>
<dbReference type="EMBL" id="KV429050">
    <property type="protein sequence ID" value="KZT70642.1"/>
    <property type="molecule type" value="Genomic_DNA"/>
</dbReference>
<proteinExistence type="predicted"/>
<dbReference type="OrthoDB" id="2797858at2759"/>
<dbReference type="STRING" id="1314783.A0A165REE4"/>
<feature type="compositionally biased region" description="Low complexity" evidence="1">
    <location>
        <begin position="219"/>
        <end position="277"/>
    </location>
</feature>
<evidence type="ECO:0000256" key="1">
    <source>
        <dbReference type="SAM" id="MobiDB-lite"/>
    </source>
</evidence>
<organism evidence="2 3">
    <name type="scientific">Daedalea quercina L-15889</name>
    <dbReference type="NCBI Taxonomy" id="1314783"/>
    <lineage>
        <taxon>Eukaryota</taxon>
        <taxon>Fungi</taxon>
        <taxon>Dikarya</taxon>
        <taxon>Basidiomycota</taxon>
        <taxon>Agaricomycotina</taxon>
        <taxon>Agaricomycetes</taxon>
        <taxon>Polyporales</taxon>
        <taxon>Fomitopsis</taxon>
    </lineage>
</organism>
<evidence type="ECO:0000313" key="2">
    <source>
        <dbReference type="EMBL" id="KZT70642.1"/>
    </source>
</evidence>
<feature type="region of interest" description="Disordered" evidence="1">
    <location>
        <begin position="162"/>
        <end position="292"/>
    </location>
</feature>
<sequence length="318" mass="34223">MVLVHEKADERPEPTNTLKIDIGGEGNMFHVSPVSPVAPALPIPPLASETFRALSDDIPDSEDERVPSRHAKPIPIKSGLHRAGSSRLKYEDPAARSLPRSLIDVHMASCSSSPSVSNLHAAIWERRADAGPSGQDSLNLTRYIDSLDMTEEERQVRRRAQLQEVLHDPTVKTSSISGSGAPSSIHCTPAPVIPPPPPTRSNTVRWASEAAKAAERARAASIHTSSSHSLSQAYFSPTSPSASRTTAPRTPRTPSPTSYTSATRPPSPTRSPVSATRLRPQQMRTASTDSLKAMRIPANASGLTRTFLVQEAHAQRVS</sequence>
<protein>
    <submittedName>
        <fullName evidence="2">Uncharacterized protein</fullName>
    </submittedName>
</protein>
<accession>A0A165REE4</accession>
<evidence type="ECO:0000313" key="3">
    <source>
        <dbReference type="Proteomes" id="UP000076727"/>
    </source>
</evidence>
<keyword evidence="3" id="KW-1185">Reference proteome</keyword>
<dbReference type="AlphaFoldDB" id="A0A165REE4"/>
<name>A0A165REE4_9APHY</name>
<reference evidence="2 3" key="1">
    <citation type="journal article" date="2016" name="Mol. Biol. Evol.">
        <title>Comparative Genomics of Early-Diverging Mushroom-Forming Fungi Provides Insights into the Origins of Lignocellulose Decay Capabilities.</title>
        <authorList>
            <person name="Nagy L.G."/>
            <person name="Riley R."/>
            <person name="Tritt A."/>
            <person name="Adam C."/>
            <person name="Daum C."/>
            <person name="Floudas D."/>
            <person name="Sun H."/>
            <person name="Yadav J.S."/>
            <person name="Pangilinan J."/>
            <person name="Larsson K.H."/>
            <person name="Matsuura K."/>
            <person name="Barry K."/>
            <person name="Labutti K."/>
            <person name="Kuo R."/>
            <person name="Ohm R.A."/>
            <person name="Bhattacharya S.S."/>
            <person name="Shirouzu T."/>
            <person name="Yoshinaga Y."/>
            <person name="Martin F.M."/>
            <person name="Grigoriev I.V."/>
            <person name="Hibbett D.S."/>
        </authorList>
    </citation>
    <scope>NUCLEOTIDE SEQUENCE [LARGE SCALE GENOMIC DNA]</scope>
    <source>
        <strain evidence="2 3">L-15889</strain>
    </source>
</reference>
<feature type="region of interest" description="Disordered" evidence="1">
    <location>
        <begin position="58"/>
        <end position="88"/>
    </location>
</feature>
<dbReference type="Proteomes" id="UP000076727">
    <property type="component" value="Unassembled WGS sequence"/>
</dbReference>
<feature type="compositionally biased region" description="Low complexity" evidence="1">
    <location>
        <begin position="174"/>
        <end position="185"/>
    </location>
</feature>